<comment type="caution">
    <text evidence="14">The sequence shown here is derived from an EMBL/GenBank/DDBJ whole genome shotgun (WGS) entry which is preliminary data.</text>
</comment>
<dbReference type="GO" id="GO:0004497">
    <property type="term" value="F:monooxygenase activity"/>
    <property type="evidence" value="ECO:0007669"/>
    <property type="project" value="UniProtKB-KW"/>
</dbReference>
<dbReference type="GO" id="GO:0005789">
    <property type="term" value="C:endoplasmic reticulum membrane"/>
    <property type="evidence" value="ECO:0007669"/>
    <property type="project" value="UniProtKB-SubCell"/>
</dbReference>
<sequence length="508" mass="57866">MGLITPVLCLVALVSFFLMFVRKLLTPLVPVKGTTNVPGPIGGRRWPIFGDALWFAGVRDMKGMLDTCRKLARMRNGIISFWMGSKLVIMIYEATLLKKVIDSKKCPRKEEEFYSSFAHFTDGVFATNNLTRWSKLRRSLDKFLLPKRMDDYMEVFTDKAGMTCDYIQKICGKGVLDVKEIADLYMLNIVLEIFLGIPSTQQFDDSKYLIKLFGRMAPCALLRAIGPLYKINWIFHSSPLGRETQDIIDSLKPPFGKIVDDCLKKMKDRGYPRNDFAFEPQNYLEAVIDFEFQQNSSKEKMMSTIYDVLVAGYDTTGVAIASAILFLAMHPEYQEKAYQEQLILMGGSLEAPTRTELSKMEYLDMAFNETLRKVMVPGTMRILSSELEIDGYVLPEGSTMFLSLNLIANDPQYWENPDGFYPDHFLPENVAKRPECSFTPFAFGTRGCPGRRFSLISSKLIISMLLRRFKFTSPLKYNEITHQYGTMVQIVEGYPIEVTPRPSATTNG</sequence>
<accession>A0A6A4J7T3</accession>
<evidence type="ECO:0000313" key="15">
    <source>
        <dbReference type="Proteomes" id="UP000466442"/>
    </source>
</evidence>
<evidence type="ECO:0000256" key="7">
    <source>
        <dbReference type="ARBA" id="ARBA00022824"/>
    </source>
</evidence>
<evidence type="ECO:0000256" key="1">
    <source>
        <dbReference type="ARBA" id="ARBA00001971"/>
    </source>
</evidence>
<feature type="binding site" description="axial binding residue" evidence="13">
    <location>
        <position position="448"/>
    </location>
    <ligand>
        <name>heme</name>
        <dbReference type="ChEBI" id="CHEBI:30413"/>
    </ligand>
    <ligandPart>
        <name>Fe</name>
        <dbReference type="ChEBI" id="CHEBI:18248"/>
    </ligandPart>
</feature>
<name>A0A6A4J7T3_APOLU</name>
<dbReference type="SUPFAM" id="SSF48264">
    <property type="entry name" value="Cytochrome P450"/>
    <property type="match status" value="1"/>
</dbReference>
<dbReference type="Proteomes" id="UP000466442">
    <property type="component" value="Unassembled WGS sequence"/>
</dbReference>
<organism evidence="14 15">
    <name type="scientific">Apolygus lucorum</name>
    <name type="common">Small green plant bug</name>
    <name type="synonym">Lygocoris lucorum</name>
    <dbReference type="NCBI Taxonomy" id="248454"/>
    <lineage>
        <taxon>Eukaryota</taxon>
        <taxon>Metazoa</taxon>
        <taxon>Ecdysozoa</taxon>
        <taxon>Arthropoda</taxon>
        <taxon>Hexapoda</taxon>
        <taxon>Insecta</taxon>
        <taxon>Pterygota</taxon>
        <taxon>Neoptera</taxon>
        <taxon>Paraneoptera</taxon>
        <taxon>Hemiptera</taxon>
        <taxon>Heteroptera</taxon>
        <taxon>Panheteroptera</taxon>
        <taxon>Cimicomorpha</taxon>
        <taxon>Miridae</taxon>
        <taxon>Mirini</taxon>
        <taxon>Apolygus</taxon>
    </lineage>
</organism>
<evidence type="ECO:0000256" key="2">
    <source>
        <dbReference type="ARBA" id="ARBA00004174"/>
    </source>
</evidence>
<dbReference type="PANTHER" id="PTHR24291">
    <property type="entry name" value="CYTOCHROME P450 FAMILY 4"/>
    <property type="match status" value="1"/>
</dbReference>
<dbReference type="InterPro" id="IPR050196">
    <property type="entry name" value="Cytochrome_P450_Monoox"/>
</dbReference>
<dbReference type="Gene3D" id="1.10.630.10">
    <property type="entry name" value="Cytochrome P450"/>
    <property type="match status" value="1"/>
</dbReference>
<comment type="subcellular location">
    <subcellularLocation>
        <location evidence="3">Endoplasmic reticulum membrane</location>
        <topology evidence="3">Peripheral membrane protein</topology>
    </subcellularLocation>
    <subcellularLocation>
        <location evidence="2">Microsome membrane</location>
        <topology evidence="2">Peripheral membrane protein</topology>
    </subcellularLocation>
</comment>
<evidence type="ECO:0000256" key="4">
    <source>
        <dbReference type="ARBA" id="ARBA00010617"/>
    </source>
</evidence>
<keyword evidence="10 13" id="KW-0408">Iron</keyword>
<evidence type="ECO:0000256" key="6">
    <source>
        <dbReference type="ARBA" id="ARBA00022723"/>
    </source>
</evidence>
<keyword evidence="6 13" id="KW-0479">Metal-binding</keyword>
<evidence type="ECO:0000256" key="12">
    <source>
        <dbReference type="ARBA" id="ARBA00023136"/>
    </source>
</evidence>
<dbReference type="InterPro" id="IPR002401">
    <property type="entry name" value="Cyt_P450_E_grp-I"/>
</dbReference>
<evidence type="ECO:0000313" key="14">
    <source>
        <dbReference type="EMBL" id="KAF6206209.1"/>
    </source>
</evidence>
<evidence type="ECO:0000256" key="13">
    <source>
        <dbReference type="PIRSR" id="PIRSR602401-1"/>
    </source>
</evidence>
<evidence type="ECO:0000256" key="10">
    <source>
        <dbReference type="ARBA" id="ARBA00023004"/>
    </source>
</evidence>
<dbReference type="InterPro" id="IPR036396">
    <property type="entry name" value="Cyt_P450_sf"/>
</dbReference>
<dbReference type="PANTHER" id="PTHR24291:SF189">
    <property type="entry name" value="CYTOCHROME P450 4C3-RELATED"/>
    <property type="match status" value="1"/>
</dbReference>
<keyword evidence="11" id="KW-0503">Monooxygenase</keyword>
<dbReference type="EMBL" id="WIXP02000008">
    <property type="protein sequence ID" value="KAF6206209.1"/>
    <property type="molecule type" value="Genomic_DNA"/>
</dbReference>
<proteinExistence type="inferred from homology"/>
<dbReference type="InterPro" id="IPR001128">
    <property type="entry name" value="Cyt_P450"/>
</dbReference>
<evidence type="ECO:0000256" key="3">
    <source>
        <dbReference type="ARBA" id="ARBA00004406"/>
    </source>
</evidence>
<dbReference type="Pfam" id="PF00067">
    <property type="entry name" value="p450"/>
    <property type="match status" value="1"/>
</dbReference>
<keyword evidence="5 13" id="KW-0349">Heme</keyword>
<dbReference type="GO" id="GO:0005506">
    <property type="term" value="F:iron ion binding"/>
    <property type="evidence" value="ECO:0007669"/>
    <property type="project" value="InterPro"/>
</dbReference>
<keyword evidence="8" id="KW-0492">Microsome</keyword>
<dbReference type="GO" id="GO:0016705">
    <property type="term" value="F:oxidoreductase activity, acting on paired donors, with incorporation or reduction of molecular oxygen"/>
    <property type="evidence" value="ECO:0007669"/>
    <property type="project" value="InterPro"/>
</dbReference>
<comment type="cofactor">
    <cofactor evidence="1 13">
        <name>heme</name>
        <dbReference type="ChEBI" id="CHEBI:30413"/>
    </cofactor>
</comment>
<dbReference type="GO" id="GO:0020037">
    <property type="term" value="F:heme binding"/>
    <property type="evidence" value="ECO:0007669"/>
    <property type="project" value="InterPro"/>
</dbReference>
<keyword evidence="15" id="KW-1185">Reference proteome</keyword>
<keyword evidence="9" id="KW-0560">Oxidoreductase</keyword>
<evidence type="ECO:0000256" key="5">
    <source>
        <dbReference type="ARBA" id="ARBA00022617"/>
    </source>
</evidence>
<dbReference type="PRINTS" id="PR00463">
    <property type="entry name" value="EP450I"/>
</dbReference>
<comment type="similarity">
    <text evidence="4">Belongs to the cytochrome P450 family.</text>
</comment>
<dbReference type="AlphaFoldDB" id="A0A6A4J7T3"/>
<keyword evidence="12" id="KW-0472">Membrane</keyword>
<reference evidence="14" key="1">
    <citation type="journal article" date="2021" name="Mol. Ecol. Resour.">
        <title>Apolygus lucorum genome provides insights into omnivorousness and mesophyll feeding.</title>
        <authorList>
            <person name="Liu Y."/>
            <person name="Liu H."/>
            <person name="Wang H."/>
            <person name="Huang T."/>
            <person name="Liu B."/>
            <person name="Yang B."/>
            <person name="Yin L."/>
            <person name="Li B."/>
            <person name="Zhang Y."/>
            <person name="Zhang S."/>
            <person name="Jiang F."/>
            <person name="Zhang X."/>
            <person name="Ren Y."/>
            <person name="Wang B."/>
            <person name="Wang S."/>
            <person name="Lu Y."/>
            <person name="Wu K."/>
            <person name="Fan W."/>
            <person name="Wang G."/>
        </authorList>
    </citation>
    <scope>NUCLEOTIDE SEQUENCE</scope>
    <source>
        <strain evidence="14">12Hb</strain>
    </source>
</reference>
<evidence type="ECO:0000256" key="11">
    <source>
        <dbReference type="ARBA" id="ARBA00023033"/>
    </source>
</evidence>
<gene>
    <name evidence="14" type="ORF">GE061_017438</name>
</gene>
<keyword evidence="7" id="KW-0256">Endoplasmic reticulum</keyword>
<evidence type="ECO:0000256" key="8">
    <source>
        <dbReference type="ARBA" id="ARBA00022848"/>
    </source>
</evidence>
<protein>
    <submittedName>
        <fullName evidence="14">Uncharacterized protein</fullName>
    </submittedName>
</protein>
<evidence type="ECO:0000256" key="9">
    <source>
        <dbReference type="ARBA" id="ARBA00023002"/>
    </source>
</evidence>
<dbReference type="OrthoDB" id="1055148at2759"/>